<name>A0A2I0HYM5_PUNGR</name>
<feature type="compositionally biased region" description="Basic and acidic residues" evidence="1">
    <location>
        <begin position="42"/>
        <end position="52"/>
    </location>
</feature>
<organism evidence="2 3">
    <name type="scientific">Punica granatum</name>
    <name type="common">Pomegranate</name>
    <dbReference type="NCBI Taxonomy" id="22663"/>
    <lineage>
        <taxon>Eukaryota</taxon>
        <taxon>Viridiplantae</taxon>
        <taxon>Streptophyta</taxon>
        <taxon>Embryophyta</taxon>
        <taxon>Tracheophyta</taxon>
        <taxon>Spermatophyta</taxon>
        <taxon>Magnoliopsida</taxon>
        <taxon>eudicotyledons</taxon>
        <taxon>Gunneridae</taxon>
        <taxon>Pentapetalae</taxon>
        <taxon>rosids</taxon>
        <taxon>malvids</taxon>
        <taxon>Myrtales</taxon>
        <taxon>Lythraceae</taxon>
        <taxon>Punica</taxon>
    </lineage>
</organism>
<dbReference type="AlphaFoldDB" id="A0A2I0HYM5"/>
<reference evidence="2 3" key="1">
    <citation type="submission" date="2017-11" db="EMBL/GenBank/DDBJ databases">
        <title>De-novo sequencing of pomegranate (Punica granatum L.) genome.</title>
        <authorList>
            <person name="Akparov Z."/>
            <person name="Amiraslanov A."/>
            <person name="Hajiyeva S."/>
            <person name="Abbasov M."/>
            <person name="Kaur K."/>
            <person name="Hamwieh A."/>
            <person name="Solovyev V."/>
            <person name="Salamov A."/>
            <person name="Braich B."/>
            <person name="Kosarev P."/>
            <person name="Mahmoud A."/>
            <person name="Hajiyev E."/>
            <person name="Babayeva S."/>
            <person name="Izzatullayeva V."/>
            <person name="Mammadov A."/>
            <person name="Mammadov A."/>
            <person name="Sharifova S."/>
            <person name="Ojaghi J."/>
            <person name="Eynullazada K."/>
            <person name="Bayramov B."/>
            <person name="Abdulazimova A."/>
            <person name="Shahmuradov I."/>
        </authorList>
    </citation>
    <scope>NUCLEOTIDE SEQUENCE [LARGE SCALE GENOMIC DNA]</scope>
    <source>
        <strain evidence="3">cv. AG2017</strain>
        <tissue evidence="2">Leaf</tissue>
    </source>
</reference>
<feature type="region of interest" description="Disordered" evidence="1">
    <location>
        <begin position="42"/>
        <end position="65"/>
    </location>
</feature>
<evidence type="ECO:0000256" key="1">
    <source>
        <dbReference type="SAM" id="MobiDB-lite"/>
    </source>
</evidence>
<evidence type="ECO:0000313" key="2">
    <source>
        <dbReference type="EMBL" id="PKI36814.1"/>
    </source>
</evidence>
<dbReference type="EMBL" id="PGOL01004672">
    <property type="protein sequence ID" value="PKI36814.1"/>
    <property type="molecule type" value="Genomic_DNA"/>
</dbReference>
<dbReference type="Proteomes" id="UP000233551">
    <property type="component" value="Unassembled WGS sequence"/>
</dbReference>
<gene>
    <name evidence="2" type="ORF">CRG98_042763</name>
</gene>
<comment type="caution">
    <text evidence="2">The sequence shown here is derived from an EMBL/GenBank/DDBJ whole genome shotgun (WGS) entry which is preliminary data.</text>
</comment>
<evidence type="ECO:0000313" key="3">
    <source>
        <dbReference type="Proteomes" id="UP000233551"/>
    </source>
</evidence>
<sequence length="65" mass="7244">MGGAQPNLTRVIRSAPFLFTMCFPYIDNVGLSHLDRDQIRDPKRERVDEGGLKVRASQSRCGGLP</sequence>
<protein>
    <submittedName>
        <fullName evidence="2">Uncharacterized protein</fullName>
    </submittedName>
</protein>
<keyword evidence="3" id="KW-1185">Reference proteome</keyword>
<accession>A0A2I0HYM5</accession>
<proteinExistence type="predicted"/>
<feature type="compositionally biased region" description="Polar residues" evidence="1">
    <location>
        <begin position="56"/>
        <end position="65"/>
    </location>
</feature>